<dbReference type="GO" id="GO:0003677">
    <property type="term" value="F:DNA binding"/>
    <property type="evidence" value="ECO:0007669"/>
    <property type="project" value="UniProtKB-UniRule"/>
</dbReference>
<dbReference type="SUPFAM" id="SSF46689">
    <property type="entry name" value="Homeodomain-like"/>
    <property type="match status" value="2"/>
</dbReference>
<evidence type="ECO:0000256" key="2">
    <source>
        <dbReference type="ARBA" id="ARBA00023125"/>
    </source>
</evidence>
<feature type="DNA-binding region" description="H-T-H motif" evidence="4">
    <location>
        <begin position="36"/>
        <end position="56"/>
    </location>
</feature>
<evidence type="ECO:0000256" key="1">
    <source>
        <dbReference type="ARBA" id="ARBA00004123"/>
    </source>
</evidence>
<dbReference type="SMART" id="SM00674">
    <property type="entry name" value="CENPB"/>
    <property type="match status" value="1"/>
</dbReference>
<evidence type="ECO:0000256" key="4">
    <source>
        <dbReference type="PROSITE-ProRule" id="PRU00320"/>
    </source>
</evidence>
<reference evidence="7" key="1">
    <citation type="submission" date="2020-04" db="EMBL/GenBank/DDBJ databases">
        <authorList>
            <person name="Neveu A P."/>
        </authorList>
    </citation>
    <scope>NUCLEOTIDE SEQUENCE</scope>
    <source>
        <tissue evidence="7">Whole embryo</tissue>
    </source>
</reference>
<dbReference type="GO" id="GO:0005634">
    <property type="term" value="C:nucleus"/>
    <property type="evidence" value="ECO:0007669"/>
    <property type="project" value="UniProtKB-SubCell"/>
</dbReference>
<evidence type="ECO:0000259" key="5">
    <source>
        <dbReference type="PROSITE" id="PS50960"/>
    </source>
</evidence>
<evidence type="ECO:0000256" key="3">
    <source>
        <dbReference type="ARBA" id="ARBA00023242"/>
    </source>
</evidence>
<proteinExistence type="evidence at transcript level"/>
<dbReference type="Pfam" id="PF03184">
    <property type="entry name" value="DDE_1"/>
    <property type="match status" value="1"/>
</dbReference>
<dbReference type="Pfam" id="PF03221">
    <property type="entry name" value="HTH_Tnp_Tc5"/>
    <property type="match status" value="1"/>
</dbReference>
<protein>
    <submittedName>
        <fullName evidence="7">Dihydrolipoyl dehydrogenase, mitochondrial</fullName>
    </submittedName>
</protein>
<feature type="domain" description="HTH CENPB-type" evidence="6">
    <location>
        <begin position="71"/>
        <end position="141"/>
    </location>
</feature>
<comment type="subcellular location">
    <subcellularLocation>
        <location evidence="1 4">Nucleus</location>
    </subcellularLocation>
</comment>
<dbReference type="InterPro" id="IPR006600">
    <property type="entry name" value="HTH_CenpB_DNA-bd_dom"/>
</dbReference>
<sequence length="510" mass="58456">MNLQVAIKMPTKRKRHELTLKDKVKVIEEIDKGAAQVTLAQKYDVSQSQVSRLAKHRDKLLSEYHNNVSPCRKRARAMTHENVGDALLEWFHLAKSKGIMVNGPLLRKKAKDFALLLGEDFNPSMSWVTRWRERHSIFLKRQDEVKLYQDSEATEQWITSVWPSIQERYSASEIYNCDETGIYFRKLPEKSMYIVNEKLSGDQKCMERLTVLLATNMDGSDKQELLVIGKTMESQCFTGIKKLPIKYRSNSSAWVTPAIFQEWLESFDERLQEQNKKICLLLDSCFAHKIEEKGLRCVELVYLPPNSVPSVQPLDQGITKNMKHYYRRRLLQKILLSIEANEATTAAEVAWSLSVLDAVNLLSASWNDVSAETIQYCFFRGLSHAVPDEHFVGFSPDEIPPGFNEKTYAEYINIDDMIDIGGISTDEVETCREVVQYTPAVTAVVTNQCSAILPVINPPNNKEVLDSLDVIRRWLQLKGMKMDTFTNLETEILDNMQSNIKKGTIAKYLK</sequence>
<accession>A0A6F9DB75</accession>
<dbReference type="PANTHER" id="PTHR19303:SF73">
    <property type="entry name" value="PROTEIN PDC2"/>
    <property type="match status" value="1"/>
</dbReference>
<keyword evidence="3 4" id="KW-0539">Nucleus</keyword>
<dbReference type="InterPro" id="IPR009057">
    <property type="entry name" value="Homeodomain-like_sf"/>
</dbReference>
<gene>
    <name evidence="7" type="primary">Dld-002</name>
</gene>
<feature type="domain" description="HTH psq-type" evidence="5">
    <location>
        <begin position="9"/>
        <end position="60"/>
    </location>
</feature>
<name>A0A6F9DB75_9ASCI</name>
<dbReference type="PANTHER" id="PTHR19303">
    <property type="entry name" value="TRANSPOSON"/>
    <property type="match status" value="1"/>
</dbReference>
<dbReference type="PROSITE" id="PS51253">
    <property type="entry name" value="HTH_CENPB"/>
    <property type="match status" value="1"/>
</dbReference>
<evidence type="ECO:0000259" key="6">
    <source>
        <dbReference type="PROSITE" id="PS51253"/>
    </source>
</evidence>
<keyword evidence="2 4" id="KW-0238">DNA-binding</keyword>
<dbReference type="AlphaFoldDB" id="A0A6F9DB75"/>
<dbReference type="InterPro" id="IPR004875">
    <property type="entry name" value="DDE_SF_endonuclease_dom"/>
</dbReference>
<evidence type="ECO:0000313" key="7">
    <source>
        <dbReference type="EMBL" id="CAB3238194.1"/>
    </source>
</evidence>
<dbReference type="EMBL" id="LR784537">
    <property type="protein sequence ID" value="CAB3238194.1"/>
    <property type="molecule type" value="mRNA"/>
</dbReference>
<dbReference type="PROSITE" id="PS50960">
    <property type="entry name" value="HTH_PSQ"/>
    <property type="match status" value="1"/>
</dbReference>
<dbReference type="Pfam" id="PF04218">
    <property type="entry name" value="CENP-B_N"/>
    <property type="match status" value="1"/>
</dbReference>
<organism evidence="7">
    <name type="scientific">Phallusia mammillata</name>
    <dbReference type="NCBI Taxonomy" id="59560"/>
    <lineage>
        <taxon>Eukaryota</taxon>
        <taxon>Metazoa</taxon>
        <taxon>Chordata</taxon>
        <taxon>Tunicata</taxon>
        <taxon>Ascidiacea</taxon>
        <taxon>Phlebobranchia</taxon>
        <taxon>Ascidiidae</taxon>
        <taxon>Phallusia</taxon>
    </lineage>
</organism>
<dbReference type="InterPro" id="IPR007889">
    <property type="entry name" value="HTH_Psq"/>
</dbReference>
<dbReference type="Gene3D" id="1.10.10.60">
    <property type="entry name" value="Homeodomain-like"/>
    <property type="match status" value="2"/>
</dbReference>
<dbReference type="InterPro" id="IPR050863">
    <property type="entry name" value="CenT-Element_Derived"/>
</dbReference>